<evidence type="ECO:0000313" key="2">
    <source>
        <dbReference type="Proteomes" id="UP000015103"/>
    </source>
</evidence>
<proteinExistence type="predicted"/>
<evidence type="ECO:0000313" key="1">
    <source>
        <dbReference type="EnsemblMetazoa" id="RPRC013354-PA"/>
    </source>
</evidence>
<dbReference type="Proteomes" id="UP000015103">
    <property type="component" value="Unassembled WGS sequence"/>
</dbReference>
<dbReference type="EnsemblMetazoa" id="RPRC013354-RA">
    <property type="protein sequence ID" value="RPRC013354-PA"/>
    <property type="gene ID" value="RPRC013354"/>
</dbReference>
<dbReference type="InParanoid" id="T1IAN3"/>
<dbReference type="EMBL" id="ACPB03006677">
    <property type="status" value="NOT_ANNOTATED_CDS"/>
    <property type="molecule type" value="Genomic_DNA"/>
</dbReference>
<dbReference type="VEuPathDB" id="VectorBase:RPRC013354"/>
<keyword evidence="2" id="KW-1185">Reference proteome</keyword>
<dbReference type="HOGENOM" id="CLU_2743177_0_0_1"/>
<organism evidence="1 2">
    <name type="scientific">Rhodnius prolixus</name>
    <name type="common">Triatomid bug</name>
    <dbReference type="NCBI Taxonomy" id="13249"/>
    <lineage>
        <taxon>Eukaryota</taxon>
        <taxon>Metazoa</taxon>
        <taxon>Ecdysozoa</taxon>
        <taxon>Arthropoda</taxon>
        <taxon>Hexapoda</taxon>
        <taxon>Insecta</taxon>
        <taxon>Pterygota</taxon>
        <taxon>Neoptera</taxon>
        <taxon>Paraneoptera</taxon>
        <taxon>Hemiptera</taxon>
        <taxon>Heteroptera</taxon>
        <taxon>Panheteroptera</taxon>
        <taxon>Cimicomorpha</taxon>
        <taxon>Reduviidae</taxon>
        <taxon>Triatominae</taxon>
        <taxon>Rhodnius</taxon>
    </lineage>
</organism>
<sequence length="71" mass="8444">MVVGWTLLLTIDFQRPKMNLFIYIHQLKTNSGVLYLKKLMPRSMAHMEHLMLAIMWNRWKTLPAVFVKSLV</sequence>
<dbReference type="AlphaFoldDB" id="T1IAN3"/>
<accession>T1IAN3</accession>
<name>T1IAN3_RHOPR</name>
<reference evidence="1" key="1">
    <citation type="submission" date="2015-05" db="UniProtKB">
        <authorList>
            <consortium name="EnsemblMetazoa"/>
        </authorList>
    </citation>
    <scope>IDENTIFICATION</scope>
</reference>
<protein>
    <submittedName>
        <fullName evidence="1">Uncharacterized protein</fullName>
    </submittedName>
</protein>